<dbReference type="PRINTS" id="PR00455">
    <property type="entry name" value="HTHTETR"/>
</dbReference>
<dbReference type="GO" id="GO:0003700">
    <property type="term" value="F:DNA-binding transcription factor activity"/>
    <property type="evidence" value="ECO:0007669"/>
    <property type="project" value="TreeGrafter"/>
</dbReference>
<dbReference type="SUPFAM" id="SSF46689">
    <property type="entry name" value="Homeodomain-like"/>
    <property type="match status" value="1"/>
</dbReference>
<reference evidence="4 5" key="2">
    <citation type="submission" date="2020-06" db="EMBL/GenBank/DDBJ databases">
        <title>Antribacter stalactiti gen. nov., sp. nov., a new member of the family Nacardiaceae isolated from a cave.</title>
        <authorList>
            <person name="Kim I.S."/>
        </authorList>
    </citation>
    <scope>NUCLEOTIDE SEQUENCE [LARGE SCALE GENOMIC DNA]</scope>
    <source>
        <strain evidence="4 5">YC2-7</strain>
    </source>
</reference>
<protein>
    <submittedName>
        <fullName evidence="4">TetR/AcrR family transcriptional regulator</fullName>
    </submittedName>
</protein>
<keyword evidence="5" id="KW-1185">Reference proteome</keyword>
<dbReference type="PANTHER" id="PTHR30055:SF200">
    <property type="entry name" value="HTH-TYPE TRANSCRIPTIONAL REPRESSOR BDCR"/>
    <property type="match status" value="1"/>
</dbReference>
<evidence type="ECO:0000313" key="5">
    <source>
        <dbReference type="Proteomes" id="UP000535543"/>
    </source>
</evidence>
<dbReference type="SUPFAM" id="SSF48498">
    <property type="entry name" value="Tetracyclin repressor-like, C-terminal domain"/>
    <property type="match status" value="1"/>
</dbReference>
<dbReference type="InterPro" id="IPR009057">
    <property type="entry name" value="Homeodomain-like_sf"/>
</dbReference>
<dbReference type="PROSITE" id="PS50977">
    <property type="entry name" value="HTH_TETR_2"/>
    <property type="match status" value="1"/>
</dbReference>
<name>A0A848KCQ4_9NOCA</name>
<comment type="caution">
    <text evidence="4">The sequence shown here is derived from an EMBL/GenBank/DDBJ whole genome shotgun (WGS) entry which is preliminary data.</text>
</comment>
<evidence type="ECO:0000259" key="3">
    <source>
        <dbReference type="PROSITE" id="PS50977"/>
    </source>
</evidence>
<accession>A0A848KCQ4</accession>
<evidence type="ECO:0000256" key="1">
    <source>
        <dbReference type="ARBA" id="ARBA00023125"/>
    </source>
</evidence>
<organism evidence="4 5">
    <name type="scientific">Antrihabitans stalactiti</name>
    <dbReference type="NCBI Taxonomy" id="2584121"/>
    <lineage>
        <taxon>Bacteria</taxon>
        <taxon>Bacillati</taxon>
        <taxon>Actinomycetota</taxon>
        <taxon>Actinomycetes</taxon>
        <taxon>Mycobacteriales</taxon>
        <taxon>Nocardiaceae</taxon>
        <taxon>Antrihabitans</taxon>
    </lineage>
</organism>
<dbReference type="PANTHER" id="PTHR30055">
    <property type="entry name" value="HTH-TYPE TRANSCRIPTIONAL REGULATOR RUTR"/>
    <property type="match status" value="1"/>
</dbReference>
<dbReference type="Proteomes" id="UP000535543">
    <property type="component" value="Unassembled WGS sequence"/>
</dbReference>
<feature type="DNA-binding region" description="H-T-H motif" evidence="2">
    <location>
        <begin position="38"/>
        <end position="57"/>
    </location>
</feature>
<evidence type="ECO:0000256" key="2">
    <source>
        <dbReference type="PROSITE-ProRule" id="PRU00335"/>
    </source>
</evidence>
<dbReference type="EMBL" id="VCQU01000001">
    <property type="protein sequence ID" value="NMN93920.1"/>
    <property type="molecule type" value="Genomic_DNA"/>
</dbReference>
<proteinExistence type="predicted"/>
<sequence>MTTTATASKRTGGGRGARDRILAAATELFYFDGINATGVDRVASKADVSKRTLYKHFPSKAVLVEQYLAHLRAALPDPREAEAEGPRARLLSLFPVPEQGVGRMRGCPFHNAAVEAAASMPGVEDFVRLHKLAFLDAVTDLCREFGADDPVLLGKQIALLYEGAAALSTSLDDSAPWACARTTAAALLDGSRSA</sequence>
<dbReference type="InterPro" id="IPR001647">
    <property type="entry name" value="HTH_TetR"/>
</dbReference>
<evidence type="ECO:0000313" key="4">
    <source>
        <dbReference type="EMBL" id="NMN93920.1"/>
    </source>
</evidence>
<reference evidence="4 5" key="1">
    <citation type="submission" date="2019-05" db="EMBL/GenBank/DDBJ databases">
        <authorList>
            <person name="Lee S.D."/>
        </authorList>
    </citation>
    <scope>NUCLEOTIDE SEQUENCE [LARGE SCALE GENOMIC DNA]</scope>
    <source>
        <strain evidence="4 5">YC2-7</strain>
    </source>
</reference>
<gene>
    <name evidence="4" type="ORF">FGL95_02585</name>
</gene>
<dbReference type="InterPro" id="IPR036271">
    <property type="entry name" value="Tet_transcr_reg_TetR-rel_C_sf"/>
</dbReference>
<dbReference type="InterPro" id="IPR050109">
    <property type="entry name" value="HTH-type_TetR-like_transc_reg"/>
</dbReference>
<dbReference type="Gene3D" id="1.10.357.10">
    <property type="entry name" value="Tetracycline Repressor, domain 2"/>
    <property type="match status" value="1"/>
</dbReference>
<dbReference type="Pfam" id="PF00440">
    <property type="entry name" value="TetR_N"/>
    <property type="match status" value="1"/>
</dbReference>
<feature type="domain" description="HTH tetR-type" evidence="3">
    <location>
        <begin position="15"/>
        <end position="75"/>
    </location>
</feature>
<dbReference type="AlphaFoldDB" id="A0A848KCQ4"/>
<dbReference type="GO" id="GO:0000976">
    <property type="term" value="F:transcription cis-regulatory region binding"/>
    <property type="evidence" value="ECO:0007669"/>
    <property type="project" value="TreeGrafter"/>
</dbReference>
<dbReference type="RefSeq" id="WP_169584608.1">
    <property type="nucleotide sequence ID" value="NZ_VCQU01000001.1"/>
</dbReference>
<keyword evidence="1 2" id="KW-0238">DNA-binding</keyword>